<dbReference type="RefSeq" id="WP_316024309.1">
    <property type="nucleotide sequence ID" value="NZ_JAWDIO010000001.1"/>
</dbReference>
<dbReference type="Proteomes" id="UP001247805">
    <property type="component" value="Unassembled WGS sequence"/>
</dbReference>
<reference evidence="1 2" key="1">
    <citation type="submission" date="2023-10" db="EMBL/GenBank/DDBJ databases">
        <title>Glaciecola aquimarina strain GGW-M5 nov., isolated from a coastal seawater.</title>
        <authorList>
            <person name="Bayburt H."/>
            <person name="Kim J.M."/>
            <person name="Choi B.J."/>
            <person name="Jeon C.O."/>
        </authorList>
    </citation>
    <scope>NUCLEOTIDE SEQUENCE [LARGE SCALE GENOMIC DNA]</scope>
    <source>
        <strain evidence="1 2">KCTC 32108</strain>
    </source>
</reference>
<evidence type="ECO:0000313" key="2">
    <source>
        <dbReference type="Proteomes" id="UP001247805"/>
    </source>
</evidence>
<keyword evidence="2" id="KW-1185">Reference proteome</keyword>
<evidence type="ECO:0000313" key="1">
    <source>
        <dbReference type="EMBL" id="MDU0352598.1"/>
    </source>
</evidence>
<dbReference type="EMBL" id="JAWDIO010000001">
    <property type="protein sequence ID" value="MDU0352598.1"/>
    <property type="molecule type" value="Genomic_DNA"/>
</dbReference>
<protein>
    <recommendedName>
        <fullName evidence="3">Lipoprotein</fullName>
    </recommendedName>
</protein>
<evidence type="ECO:0008006" key="3">
    <source>
        <dbReference type="Google" id="ProtNLM"/>
    </source>
</evidence>
<dbReference type="PROSITE" id="PS51257">
    <property type="entry name" value="PROKAR_LIPOPROTEIN"/>
    <property type="match status" value="1"/>
</dbReference>
<accession>A0ABU3SRG8</accession>
<proteinExistence type="predicted"/>
<gene>
    <name evidence="1" type="ORF">RS130_00535</name>
</gene>
<name>A0ABU3SRG8_9ALTE</name>
<sequence length="62" mass="6820">MKQQILALSMITALSACDLDNSEALQVPANFNNEFITEVGFFGTPYEGLDVELTTGHSKLRE</sequence>
<comment type="caution">
    <text evidence="1">The sequence shown here is derived from an EMBL/GenBank/DDBJ whole genome shotgun (WGS) entry which is preliminary data.</text>
</comment>
<organism evidence="1 2">
    <name type="scientific">Paraglaciecola aquimarina</name>
    <dbReference type="NCBI Taxonomy" id="1235557"/>
    <lineage>
        <taxon>Bacteria</taxon>
        <taxon>Pseudomonadati</taxon>
        <taxon>Pseudomonadota</taxon>
        <taxon>Gammaproteobacteria</taxon>
        <taxon>Alteromonadales</taxon>
        <taxon>Alteromonadaceae</taxon>
        <taxon>Paraglaciecola</taxon>
    </lineage>
</organism>